<feature type="region of interest" description="Disordered" evidence="3">
    <location>
        <begin position="241"/>
        <end position="267"/>
    </location>
</feature>
<dbReference type="EMBL" id="CP040098">
    <property type="protein sequence ID" value="QCQ21177.1"/>
    <property type="molecule type" value="Genomic_DNA"/>
</dbReference>
<dbReference type="KEGG" id="dax:FDQ92_02590"/>
<dbReference type="Gene3D" id="3.20.20.370">
    <property type="entry name" value="Glycoside hydrolase/deacetylase"/>
    <property type="match status" value="1"/>
</dbReference>
<evidence type="ECO:0000313" key="6">
    <source>
        <dbReference type="Proteomes" id="UP000298602"/>
    </source>
</evidence>
<evidence type="ECO:0000256" key="2">
    <source>
        <dbReference type="ARBA" id="ARBA00022729"/>
    </source>
</evidence>
<reference evidence="5 6" key="2">
    <citation type="submission" date="2019-05" db="EMBL/GenBank/DDBJ databases">
        <authorList>
            <person name="Suflita J.M."/>
            <person name="Marks C.R."/>
        </authorList>
    </citation>
    <scope>NUCLEOTIDE SEQUENCE [LARGE SCALE GENOMIC DNA]</scope>
    <source>
        <strain evidence="5 6">ALDC</strain>
    </source>
</reference>
<name>A0A4P8L014_9BACT</name>
<evidence type="ECO:0000256" key="3">
    <source>
        <dbReference type="SAM" id="MobiDB-lite"/>
    </source>
</evidence>
<dbReference type="GO" id="GO:0005975">
    <property type="term" value="P:carbohydrate metabolic process"/>
    <property type="evidence" value="ECO:0007669"/>
    <property type="project" value="InterPro"/>
</dbReference>
<evidence type="ECO:0000256" key="1">
    <source>
        <dbReference type="ARBA" id="ARBA00004613"/>
    </source>
</evidence>
<dbReference type="Pfam" id="PF01522">
    <property type="entry name" value="Polysacc_deac_1"/>
    <property type="match status" value="1"/>
</dbReference>
<dbReference type="OrthoDB" id="9776235at2"/>
<organism evidence="5 6">
    <name type="scientific">Desulfoglaeba alkanexedens ALDC</name>
    <dbReference type="NCBI Taxonomy" id="980445"/>
    <lineage>
        <taxon>Bacteria</taxon>
        <taxon>Pseudomonadati</taxon>
        <taxon>Thermodesulfobacteriota</taxon>
        <taxon>Syntrophobacteria</taxon>
        <taxon>Syntrophobacterales</taxon>
        <taxon>Syntrophobacteraceae</taxon>
        <taxon>Desulfoglaeba</taxon>
    </lineage>
</organism>
<dbReference type="SUPFAM" id="SSF88713">
    <property type="entry name" value="Glycoside hydrolase/deacetylase"/>
    <property type="match status" value="1"/>
</dbReference>
<gene>
    <name evidence="5" type="ORF">FDQ92_02590</name>
</gene>
<comment type="subcellular location">
    <subcellularLocation>
        <location evidence="1">Secreted</location>
    </subcellularLocation>
</comment>
<dbReference type="InterPro" id="IPR002509">
    <property type="entry name" value="NODB_dom"/>
</dbReference>
<evidence type="ECO:0000313" key="5">
    <source>
        <dbReference type="EMBL" id="QCQ21177.1"/>
    </source>
</evidence>
<dbReference type="PANTHER" id="PTHR34216">
    <property type="match status" value="1"/>
</dbReference>
<keyword evidence="6" id="KW-1185">Reference proteome</keyword>
<evidence type="ECO:0000259" key="4">
    <source>
        <dbReference type="PROSITE" id="PS51677"/>
    </source>
</evidence>
<dbReference type="CDD" id="cd10918">
    <property type="entry name" value="CE4_NodB_like_5s_6s"/>
    <property type="match status" value="1"/>
</dbReference>
<reference evidence="5 6" key="1">
    <citation type="submission" date="2019-05" db="EMBL/GenBank/DDBJ databases">
        <title>The Complete Genome Sequence of the n-alkane-degrading Desulfoglaeba alkanexedens ALDC reveals multiple alkylsuccinate synthase gene clusters.</title>
        <authorList>
            <person name="Callaghan A.V."/>
            <person name="Davidova I.A."/>
            <person name="Duncan K.E."/>
            <person name="Morris B."/>
            <person name="McInerney M.J."/>
        </authorList>
    </citation>
    <scope>NUCLEOTIDE SEQUENCE [LARGE SCALE GENOMIC DNA]</scope>
    <source>
        <strain evidence="5 6">ALDC</strain>
    </source>
</reference>
<dbReference type="GO" id="GO:0016810">
    <property type="term" value="F:hydrolase activity, acting on carbon-nitrogen (but not peptide) bonds"/>
    <property type="evidence" value="ECO:0007669"/>
    <property type="project" value="InterPro"/>
</dbReference>
<feature type="domain" description="NodB homology" evidence="4">
    <location>
        <begin position="67"/>
        <end position="267"/>
    </location>
</feature>
<dbReference type="InterPro" id="IPR051398">
    <property type="entry name" value="Polysacch_Deacetylase"/>
</dbReference>
<dbReference type="AlphaFoldDB" id="A0A4P8L014"/>
<keyword evidence="2" id="KW-0732">Signal</keyword>
<accession>A0A4P8L014</accession>
<dbReference type="GO" id="GO:0005576">
    <property type="term" value="C:extracellular region"/>
    <property type="evidence" value="ECO:0007669"/>
    <property type="project" value="UniProtKB-SubCell"/>
</dbReference>
<dbReference type="PROSITE" id="PS51677">
    <property type="entry name" value="NODB"/>
    <property type="match status" value="1"/>
</dbReference>
<dbReference type="PANTHER" id="PTHR34216:SF3">
    <property type="entry name" value="POLY-BETA-1,6-N-ACETYL-D-GLUCOSAMINE N-DEACETYLASE"/>
    <property type="match status" value="1"/>
</dbReference>
<protein>
    <submittedName>
        <fullName evidence="5">Polysaccharide deacetylase family protein</fullName>
    </submittedName>
</protein>
<dbReference type="InterPro" id="IPR011330">
    <property type="entry name" value="Glyco_hydro/deAcase_b/a-brl"/>
</dbReference>
<sequence>MNSKPRVSILMYHQVGFFRRPAAHRATFCHVRRFRRQMAWLKRSGYHVIRLTEAVRGLKGEIPLPNHSVVLTFDDGYRNFYENAYPMLHEYGFPATVFMVAGHLGSTARWIEEEGRFGAPLMEKDHLLEIQAGGIEIGSHTVTHPRLSKIPLSKAQREIAESKSILESLLGDRVIHFCYPYGDFNPQIADLVQEAGYESALTCIRGAATAEDSLFCLPRKAVSYGDSLIGYLWKLHIKNKKKAPTSGPKAPFTSSAADSTAERTDST</sequence>
<proteinExistence type="predicted"/>
<dbReference type="Proteomes" id="UP000298602">
    <property type="component" value="Chromosome"/>
</dbReference>